<proteinExistence type="predicted"/>
<dbReference type="EMBL" id="GGEC01077481">
    <property type="protein sequence ID" value="MBX57965.1"/>
    <property type="molecule type" value="Transcribed_RNA"/>
</dbReference>
<organism evidence="1">
    <name type="scientific">Rhizophora mucronata</name>
    <name type="common">Asiatic mangrove</name>
    <dbReference type="NCBI Taxonomy" id="61149"/>
    <lineage>
        <taxon>Eukaryota</taxon>
        <taxon>Viridiplantae</taxon>
        <taxon>Streptophyta</taxon>
        <taxon>Embryophyta</taxon>
        <taxon>Tracheophyta</taxon>
        <taxon>Spermatophyta</taxon>
        <taxon>Magnoliopsida</taxon>
        <taxon>eudicotyledons</taxon>
        <taxon>Gunneridae</taxon>
        <taxon>Pentapetalae</taxon>
        <taxon>rosids</taxon>
        <taxon>fabids</taxon>
        <taxon>Malpighiales</taxon>
        <taxon>Rhizophoraceae</taxon>
        <taxon>Rhizophora</taxon>
    </lineage>
</organism>
<name>A0A2P2PTD1_RHIMU</name>
<sequence length="30" mass="3650">MPFLRPFPKKYRTEACHSRLLHVNLRVKLV</sequence>
<dbReference type="AlphaFoldDB" id="A0A2P2PTD1"/>
<protein>
    <submittedName>
        <fullName evidence="1">Uncharacterized protein</fullName>
    </submittedName>
</protein>
<reference evidence="1" key="1">
    <citation type="submission" date="2018-02" db="EMBL/GenBank/DDBJ databases">
        <title>Rhizophora mucronata_Transcriptome.</title>
        <authorList>
            <person name="Meera S.P."/>
            <person name="Sreeshan A."/>
            <person name="Augustine A."/>
        </authorList>
    </citation>
    <scope>NUCLEOTIDE SEQUENCE</scope>
    <source>
        <tissue evidence="1">Leaf</tissue>
    </source>
</reference>
<evidence type="ECO:0000313" key="1">
    <source>
        <dbReference type="EMBL" id="MBX57965.1"/>
    </source>
</evidence>
<accession>A0A2P2PTD1</accession>